<evidence type="ECO:0000256" key="1">
    <source>
        <dbReference type="ARBA" id="ARBA00008894"/>
    </source>
</evidence>
<feature type="non-terminal residue" evidence="7">
    <location>
        <position position="1"/>
    </location>
</feature>
<organism evidence="7">
    <name type="scientific">Oryza rufipogon</name>
    <name type="common">Brownbeard rice</name>
    <name type="synonym">Asian wild rice</name>
    <dbReference type="NCBI Taxonomy" id="4529"/>
    <lineage>
        <taxon>Eukaryota</taxon>
        <taxon>Viridiplantae</taxon>
        <taxon>Streptophyta</taxon>
        <taxon>Embryophyta</taxon>
        <taxon>Tracheophyta</taxon>
        <taxon>Spermatophyta</taxon>
        <taxon>Magnoliopsida</taxon>
        <taxon>Liliopsida</taxon>
        <taxon>Poales</taxon>
        <taxon>Poaceae</taxon>
        <taxon>BOP clade</taxon>
        <taxon>Oryzoideae</taxon>
        <taxon>Oryzeae</taxon>
        <taxon>Oryzinae</taxon>
        <taxon>Oryza</taxon>
    </lineage>
</organism>
<keyword evidence="4" id="KW-0547">Nucleotide-binding</keyword>
<evidence type="ECO:0000313" key="7">
    <source>
        <dbReference type="EMBL" id="ADK47530.1"/>
    </source>
</evidence>
<sequence length="138" mass="16102">ARHDIHLLLMELKMICTVLRRDFAEEQKGQMMKLWALDVQELSYDVEDAVDNILVRLKGLESTEASSTRSRLRAATTHKLFDEIKDIKSRVREVCEMRDQYMIRIDDSLHKPQVSTIYNPPSLPDRLYVDQHSLVGMT</sequence>
<dbReference type="GO" id="GO:0000166">
    <property type="term" value="F:nucleotide binding"/>
    <property type="evidence" value="ECO:0007669"/>
    <property type="project" value="UniProtKB-KW"/>
</dbReference>
<keyword evidence="2" id="KW-0433">Leucine-rich repeat</keyword>
<dbReference type="Gene3D" id="1.20.5.4130">
    <property type="match status" value="1"/>
</dbReference>
<evidence type="ECO:0000256" key="5">
    <source>
        <dbReference type="ARBA" id="ARBA00022821"/>
    </source>
</evidence>
<evidence type="ECO:0000256" key="2">
    <source>
        <dbReference type="ARBA" id="ARBA00022614"/>
    </source>
</evidence>
<reference evidence="7" key="1">
    <citation type="submission" date="2009-07" db="EMBL/GenBank/DDBJ databases">
        <title>Functional characterization of resistance gene analog from chromosome 11 of rice.</title>
        <authorList>
            <person name="Kumar A."/>
            <person name="Bimolata W."/>
            <person name="Das S.N."/>
            <person name="Podile A.R."/>
            <person name="Laha G.S."/>
            <person name="Sundaram R.M."/>
            <person name="Makandar R."/>
            <person name="Ghazi I.A."/>
        </authorList>
    </citation>
    <scope>NUCLEOTIDE SEQUENCE</scope>
</reference>
<keyword evidence="5" id="KW-0611">Plant defense</keyword>
<dbReference type="InterPro" id="IPR041118">
    <property type="entry name" value="Rx_N"/>
</dbReference>
<dbReference type="AlphaFoldDB" id="F1A8F1"/>
<keyword evidence="3" id="KW-0677">Repeat</keyword>
<comment type="similarity">
    <text evidence="1">Belongs to the disease resistance NB-LRR family.</text>
</comment>
<accession>F1A8F1</accession>
<proteinExistence type="inferred from homology"/>
<dbReference type="EMBL" id="GQ398491">
    <property type="protein sequence ID" value="ADK47530.1"/>
    <property type="molecule type" value="Genomic_DNA"/>
</dbReference>
<evidence type="ECO:0000256" key="3">
    <source>
        <dbReference type="ARBA" id="ARBA00022737"/>
    </source>
</evidence>
<feature type="non-terminal residue" evidence="7">
    <location>
        <position position="138"/>
    </location>
</feature>
<dbReference type="GO" id="GO:0006952">
    <property type="term" value="P:defense response"/>
    <property type="evidence" value="ECO:0007669"/>
    <property type="project" value="UniProtKB-KW"/>
</dbReference>
<name>F1A8F1_ORYRU</name>
<dbReference type="PANTHER" id="PTHR19338:SF71">
    <property type="entry name" value="AAA+ ATPASE DOMAIN-CONTAINING PROTEIN"/>
    <property type="match status" value="1"/>
</dbReference>
<evidence type="ECO:0000256" key="4">
    <source>
        <dbReference type="ARBA" id="ARBA00022741"/>
    </source>
</evidence>
<protein>
    <submittedName>
        <fullName evidence="7">NB-ARC-containing protein</fullName>
    </submittedName>
</protein>
<dbReference type="Pfam" id="PF18052">
    <property type="entry name" value="Rx_N"/>
    <property type="match status" value="1"/>
</dbReference>
<dbReference type="PANTHER" id="PTHR19338">
    <property type="entry name" value="TRANSLOCASE OF INNER MITOCHONDRIAL MEMBRANE 13 HOMOLOG"/>
    <property type="match status" value="1"/>
</dbReference>
<feature type="domain" description="Disease resistance N-terminal" evidence="6">
    <location>
        <begin position="2"/>
        <end position="65"/>
    </location>
</feature>
<evidence type="ECO:0000259" key="6">
    <source>
        <dbReference type="Pfam" id="PF18052"/>
    </source>
</evidence>